<name>A0AAV4JP50_9GAST</name>
<protein>
    <submittedName>
        <fullName evidence="1">Uncharacterized protein</fullName>
    </submittedName>
</protein>
<gene>
    <name evidence="1" type="ORF">ElyMa_003419300</name>
</gene>
<evidence type="ECO:0000313" key="2">
    <source>
        <dbReference type="Proteomes" id="UP000762676"/>
    </source>
</evidence>
<sequence length="112" mass="12452">MRYRRRRAKSVPSPPSPLPQCSQLCNLLVSKLDLSRRVLLGFAMIHHCPHQHQQPSRRGPTSIESISPHSVVSRVALSRASYLESSHTVGACLDHQAVRQAPPCGKRPFPPC</sequence>
<dbReference type="EMBL" id="BMAT01007031">
    <property type="protein sequence ID" value="GFS24572.1"/>
    <property type="molecule type" value="Genomic_DNA"/>
</dbReference>
<keyword evidence="2" id="KW-1185">Reference proteome</keyword>
<accession>A0AAV4JP50</accession>
<dbReference type="AlphaFoldDB" id="A0AAV4JP50"/>
<dbReference type="Proteomes" id="UP000762676">
    <property type="component" value="Unassembled WGS sequence"/>
</dbReference>
<organism evidence="1 2">
    <name type="scientific">Elysia marginata</name>
    <dbReference type="NCBI Taxonomy" id="1093978"/>
    <lineage>
        <taxon>Eukaryota</taxon>
        <taxon>Metazoa</taxon>
        <taxon>Spiralia</taxon>
        <taxon>Lophotrochozoa</taxon>
        <taxon>Mollusca</taxon>
        <taxon>Gastropoda</taxon>
        <taxon>Heterobranchia</taxon>
        <taxon>Euthyneura</taxon>
        <taxon>Panpulmonata</taxon>
        <taxon>Sacoglossa</taxon>
        <taxon>Placobranchoidea</taxon>
        <taxon>Plakobranchidae</taxon>
        <taxon>Elysia</taxon>
    </lineage>
</organism>
<proteinExistence type="predicted"/>
<evidence type="ECO:0000313" key="1">
    <source>
        <dbReference type="EMBL" id="GFS24572.1"/>
    </source>
</evidence>
<comment type="caution">
    <text evidence="1">The sequence shown here is derived from an EMBL/GenBank/DDBJ whole genome shotgun (WGS) entry which is preliminary data.</text>
</comment>
<reference evidence="1 2" key="1">
    <citation type="journal article" date="2021" name="Elife">
        <title>Chloroplast acquisition without the gene transfer in kleptoplastic sea slugs, Plakobranchus ocellatus.</title>
        <authorList>
            <person name="Maeda T."/>
            <person name="Takahashi S."/>
            <person name="Yoshida T."/>
            <person name="Shimamura S."/>
            <person name="Takaki Y."/>
            <person name="Nagai Y."/>
            <person name="Toyoda A."/>
            <person name="Suzuki Y."/>
            <person name="Arimoto A."/>
            <person name="Ishii H."/>
            <person name="Satoh N."/>
            <person name="Nishiyama T."/>
            <person name="Hasebe M."/>
            <person name="Maruyama T."/>
            <person name="Minagawa J."/>
            <person name="Obokata J."/>
            <person name="Shigenobu S."/>
        </authorList>
    </citation>
    <scope>NUCLEOTIDE SEQUENCE [LARGE SCALE GENOMIC DNA]</scope>
</reference>